<accession>A0A387BDA5</accession>
<evidence type="ECO:0000313" key="1">
    <source>
        <dbReference type="EMBL" id="AYF99648.1"/>
    </source>
</evidence>
<dbReference type="EMBL" id="CP032627">
    <property type="protein sequence ID" value="AYF99648.1"/>
    <property type="molecule type" value="Genomic_DNA"/>
</dbReference>
<reference evidence="1 2" key="1">
    <citation type="submission" date="2018-09" db="EMBL/GenBank/DDBJ databases">
        <title>Genome sequencing of strain 1JSPR-7.</title>
        <authorList>
            <person name="Heo J."/>
            <person name="Kim S.-J."/>
            <person name="Kwon S.-W."/>
        </authorList>
    </citation>
    <scope>NUCLEOTIDE SEQUENCE [LARGE SCALE GENOMIC DNA]</scope>
    <source>
        <strain evidence="1 2">1JSPR-7</strain>
    </source>
</reference>
<sequence length="108" mass="12793">MTSSVYIDSNGAIDIELEGARKMLSMRRHLLIEPWQVEKIELVSDLKKPRFYTKVMGINAWYYGGWFRENGENEFWDVKNNAHVLVITTKDFKYRHIYIEVDSDFNLG</sequence>
<keyword evidence="2" id="KW-1185">Reference proteome</keyword>
<protein>
    <submittedName>
        <fullName evidence="1">Uncharacterized protein</fullName>
    </submittedName>
</protein>
<organism evidence="1 2">
    <name type="scientific">Lactococcus allomyrinae</name>
    <dbReference type="NCBI Taxonomy" id="2419773"/>
    <lineage>
        <taxon>Bacteria</taxon>
        <taxon>Bacillati</taxon>
        <taxon>Bacillota</taxon>
        <taxon>Bacilli</taxon>
        <taxon>Lactobacillales</taxon>
        <taxon>Streptococcaceae</taxon>
        <taxon>Lactococcus</taxon>
    </lineage>
</organism>
<dbReference type="Proteomes" id="UP000269374">
    <property type="component" value="Chromosome"/>
</dbReference>
<name>A0A387BDA5_9LACT</name>
<dbReference type="OrthoDB" id="530515at2"/>
<dbReference type="RefSeq" id="WP_120771038.1">
    <property type="nucleotide sequence ID" value="NZ_CP032627.1"/>
</dbReference>
<gene>
    <name evidence="1" type="ORF">D7I46_00200</name>
</gene>
<dbReference type="AlphaFoldDB" id="A0A387BDA5"/>
<dbReference type="KEGG" id="lact:D7I46_00200"/>
<proteinExistence type="predicted"/>
<evidence type="ECO:0000313" key="2">
    <source>
        <dbReference type="Proteomes" id="UP000269374"/>
    </source>
</evidence>